<sequence length="174" mass="20743">MSNWSTLEELYSLYYEEIFTYLFQRTRQKELAQDLAQDTFLKAFNGLASFKGKSSVKTWLYTIAHNTFITWYRRETKYSKHPIEKTSSLEQRTYKNPEEVVAQKAEQAQILRAIDLLKEDYKTVLILREYQELSYDEIAQIVGWKLSKVKTNLHRAKLELRKHLCKTEDDTNEV</sequence>
<dbReference type="PANTHER" id="PTHR43133:SF52">
    <property type="entry name" value="ECF RNA POLYMERASE SIGMA FACTOR SIGL"/>
    <property type="match status" value="1"/>
</dbReference>
<dbReference type="GO" id="GO:0003677">
    <property type="term" value="F:DNA binding"/>
    <property type="evidence" value="ECO:0007669"/>
    <property type="project" value="UniProtKB-KW"/>
</dbReference>
<evidence type="ECO:0000313" key="10">
    <source>
        <dbReference type="Proteomes" id="UP000030832"/>
    </source>
</evidence>
<dbReference type="GO" id="GO:0016987">
    <property type="term" value="F:sigma factor activity"/>
    <property type="evidence" value="ECO:0007669"/>
    <property type="project" value="UniProtKB-KW"/>
</dbReference>
<dbReference type="InterPro" id="IPR014284">
    <property type="entry name" value="RNA_pol_sigma-70_dom"/>
</dbReference>
<dbReference type="CDD" id="cd06171">
    <property type="entry name" value="Sigma70_r4"/>
    <property type="match status" value="1"/>
</dbReference>
<name>A0A0B0I9M9_9BACI</name>
<dbReference type="InterPro" id="IPR014296">
    <property type="entry name" value="RNA_pol_sigma-M_bacilli"/>
</dbReference>
<accession>A0A0B0I9M9</accession>
<evidence type="ECO:0000256" key="6">
    <source>
        <dbReference type="RuleBase" id="RU000716"/>
    </source>
</evidence>
<evidence type="ECO:0000256" key="4">
    <source>
        <dbReference type="ARBA" id="ARBA00023125"/>
    </source>
</evidence>
<evidence type="ECO:0000259" key="7">
    <source>
        <dbReference type="Pfam" id="PF04542"/>
    </source>
</evidence>
<dbReference type="OrthoDB" id="9795666at2"/>
<dbReference type="eggNOG" id="COG1595">
    <property type="taxonomic scope" value="Bacteria"/>
</dbReference>
<dbReference type="InterPro" id="IPR007627">
    <property type="entry name" value="RNA_pol_sigma70_r2"/>
</dbReference>
<evidence type="ECO:0000256" key="2">
    <source>
        <dbReference type="ARBA" id="ARBA00023015"/>
    </source>
</evidence>
<dbReference type="Pfam" id="PF04542">
    <property type="entry name" value="Sigma70_r2"/>
    <property type="match status" value="1"/>
</dbReference>
<comment type="similarity">
    <text evidence="1 6">Belongs to the sigma-70 factor family. ECF subfamily.</text>
</comment>
<dbReference type="PANTHER" id="PTHR43133">
    <property type="entry name" value="RNA POLYMERASE ECF-TYPE SIGMA FACTO"/>
    <property type="match status" value="1"/>
</dbReference>
<keyword evidence="10" id="KW-1185">Reference proteome</keyword>
<reference evidence="9 10" key="1">
    <citation type="submission" date="2014-09" db="EMBL/GenBank/DDBJ databases">
        <title>Genome sequencing and annotation of Bacillus Okhensis strain Kh10-101T.</title>
        <authorList>
            <person name="Prakash J.S."/>
        </authorList>
    </citation>
    <scope>NUCLEOTIDE SEQUENCE [LARGE SCALE GENOMIC DNA]</scope>
    <source>
        <strain evidence="10">Kh10-101T</strain>
    </source>
</reference>
<dbReference type="GO" id="GO:0006950">
    <property type="term" value="P:response to stress"/>
    <property type="evidence" value="ECO:0007669"/>
    <property type="project" value="UniProtKB-ARBA"/>
</dbReference>
<dbReference type="InterPro" id="IPR013249">
    <property type="entry name" value="RNA_pol_sigma70_r4_t2"/>
</dbReference>
<protein>
    <recommendedName>
        <fullName evidence="6">RNA polymerase sigma factor</fullName>
    </recommendedName>
</protein>
<comment type="caution">
    <text evidence="9">The sequence shown here is derived from an EMBL/GenBank/DDBJ whole genome shotgun (WGS) entry which is preliminary data.</text>
</comment>
<dbReference type="GO" id="GO:0006352">
    <property type="term" value="P:DNA-templated transcription initiation"/>
    <property type="evidence" value="ECO:0007669"/>
    <property type="project" value="InterPro"/>
</dbReference>
<dbReference type="Gene3D" id="1.10.10.10">
    <property type="entry name" value="Winged helix-like DNA-binding domain superfamily/Winged helix DNA-binding domain"/>
    <property type="match status" value="1"/>
</dbReference>
<evidence type="ECO:0000256" key="3">
    <source>
        <dbReference type="ARBA" id="ARBA00023082"/>
    </source>
</evidence>
<feature type="domain" description="RNA polymerase sigma factor 70 region 4 type 2" evidence="8">
    <location>
        <begin position="108"/>
        <end position="160"/>
    </location>
</feature>
<dbReference type="InterPro" id="IPR000838">
    <property type="entry name" value="RNA_pol_sigma70_ECF_CS"/>
</dbReference>
<dbReference type="AlphaFoldDB" id="A0A0B0I9M9"/>
<keyword evidence="4 6" id="KW-0238">DNA-binding</keyword>
<evidence type="ECO:0000259" key="8">
    <source>
        <dbReference type="Pfam" id="PF08281"/>
    </source>
</evidence>
<evidence type="ECO:0000256" key="1">
    <source>
        <dbReference type="ARBA" id="ARBA00010641"/>
    </source>
</evidence>
<gene>
    <name evidence="9" type="ORF">LQ50_16175</name>
</gene>
<keyword evidence="3 6" id="KW-0731">Sigma factor</keyword>
<proteinExistence type="inferred from homology"/>
<dbReference type="RefSeq" id="WP_034630880.1">
    <property type="nucleotide sequence ID" value="NZ_JRJU01000021.1"/>
</dbReference>
<dbReference type="PROSITE" id="PS01063">
    <property type="entry name" value="SIGMA70_ECF"/>
    <property type="match status" value="1"/>
</dbReference>
<dbReference type="SUPFAM" id="SSF88946">
    <property type="entry name" value="Sigma2 domain of RNA polymerase sigma factors"/>
    <property type="match status" value="1"/>
</dbReference>
<dbReference type="STRING" id="333138.LQ50_16175"/>
<dbReference type="InterPro" id="IPR039425">
    <property type="entry name" value="RNA_pol_sigma-70-like"/>
</dbReference>
<dbReference type="InterPro" id="IPR036388">
    <property type="entry name" value="WH-like_DNA-bd_sf"/>
</dbReference>
<feature type="domain" description="RNA polymerase sigma-70 region 2" evidence="7">
    <location>
        <begin position="10"/>
        <end position="76"/>
    </location>
</feature>
<dbReference type="Gene3D" id="1.10.1740.10">
    <property type="match status" value="1"/>
</dbReference>
<dbReference type="Pfam" id="PF08281">
    <property type="entry name" value="Sigma70_r4_2"/>
    <property type="match status" value="1"/>
</dbReference>
<dbReference type="NCBIfam" id="TIGR02950">
    <property type="entry name" value="SigM_subfam"/>
    <property type="match status" value="1"/>
</dbReference>
<organism evidence="9 10">
    <name type="scientific">Halalkalibacter okhensis</name>
    <dbReference type="NCBI Taxonomy" id="333138"/>
    <lineage>
        <taxon>Bacteria</taxon>
        <taxon>Bacillati</taxon>
        <taxon>Bacillota</taxon>
        <taxon>Bacilli</taxon>
        <taxon>Bacillales</taxon>
        <taxon>Bacillaceae</taxon>
        <taxon>Halalkalibacter</taxon>
    </lineage>
</organism>
<evidence type="ECO:0000256" key="5">
    <source>
        <dbReference type="ARBA" id="ARBA00023163"/>
    </source>
</evidence>
<dbReference type="Proteomes" id="UP000030832">
    <property type="component" value="Unassembled WGS sequence"/>
</dbReference>
<dbReference type="InterPro" id="IPR013324">
    <property type="entry name" value="RNA_pol_sigma_r3/r4-like"/>
</dbReference>
<keyword evidence="5 6" id="KW-0804">Transcription</keyword>
<dbReference type="InterPro" id="IPR013325">
    <property type="entry name" value="RNA_pol_sigma_r2"/>
</dbReference>
<dbReference type="NCBIfam" id="TIGR02937">
    <property type="entry name" value="sigma70-ECF"/>
    <property type="match status" value="1"/>
</dbReference>
<dbReference type="SUPFAM" id="SSF88659">
    <property type="entry name" value="Sigma3 and sigma4 domains of RNA polymerase sigma factors"/>
    <property type="match status" value="1"/>
</dbReference>
<keyword evidence="2 6" id="KW-0805">Transcription regulation</keyword>
<evidence type="ECO:0000313" key="9">
    <source>
        <dbReference type="EMBL" id="KHF39243.1"/>
    </source>
</evidence>
<dbReference type="EMBL" id="JRJU01000021">
    <property type="protein sequence ID" value="KHF39243.1"/>
    <property type="molecule type" value="Genomic_DNA"/>
</dbReference>